<keyword evidence="1" id="KW-1133">Transmembrane helix</keyword>
<name>A0AA90GYB9_9ACTN</name>
<dbReference type="EMBL" id="JAAGKO020000012">
    <property type="protein sequence ID" value="MDI5963226.1"/>
    <property type="molecule type" value="Genomic_DNA"/>
</dbReference>
<proteinExistence type="predicted"/>
<dbReference type="Proteomes" id="UP001156398">
    <property type="component" value="Unassembled WGS sequence"/>
</dbReference>
<keyword evidence="4" id="KW-1185">Reference proteome</keyword>
<dbReference type="RefSeq" id="WP_271316653.1">
    <property type="nucleotide sequence ID" value="NZ_JAAGKO020000012.1"/>
</dbReference>
<keyword evidence="1" id="KW-0472">Membrane</keyword>
<comment type="caution">
    <text evidence="3">The sequence shown here is derived from an EMBL/GenBank/DDBJ whole genome shotgun (WGS) entry which is preliminary data.</text>
</comment>
<reference evidence="3 4" key="1">
    <citation type="submission" date="2023-05" db="EMBL/GenBank/DDBJ databases">
        <title>Streptantibioticus silvisoli sp. nov., acidotolerant actinomycetes 1 from pine litter.</title>
        <authorList>
            <person name="Swiecimska M."/>
            <person name="Golinska P."/>
            <person name="Sangal V."/>
            <person name="Wachnowicz B."/>
            <person name="Goodfellow M."/>
        </authorList>
    </citation>
    <scope>NUCLEOTIDE SEQUENCE</scope>
    <source>
        <strain evidence="3">SL13</strain>
        <strain evidence="2 4">SL54</strain>
    </source>
</reference>
<evidence type="ECO:0000313" key="4">
    <source>
        <dbReference type="Proteomes" id="UP001156398"/>
    </source>
</evidence>
<evidence type="ECO:0000313" key="2">
    <source>
        <dbReference type="EMBL" id="MDI5963226.1"/>
    </source>
</evidence>
<dbReference type="AlphaFoldDB" id="A0AA90GYB9"/>
<keyword evidence="1" id="KW-0812">Transmembrane</keyword>
<evidence type="ECO:0000256" key="1">
    <source>
        <dbReference type="SAM" id="Phobius"/>
    </source>
</evidence>
<evidence type="ECO:0000313" key="3">
    <source>
        <dbReference type="EMBL" id="MDI5968661.1"/>
    </source>
</evidence>
<protein>
    <submittedName>
        <fullName evidence="3">Uncharacterized protein</fullName>
    </submittedName>
</protein>
<sequence>MSKGASITVGGVAVGIVLLVLGLPLWAVLLIIVGVPVAGYLMLDKSQRSRLRGVSRKRLGR</sequence>
<gene>
    <name evidence="2" type="ORF">POF43_010980</name>
    <name evidence="3" type="ORF">POF50_004755</name>
</gene>
<organism evidence="3">
    <name type="scientific">Streptantibioticus silvisoli</name>
    <dbReference type="NCBI Taxonomy" id="2705255"/>
    <lineage>
        <taxon>Bacteria</taxon>
        <taxon>Bacillati</taxon>
        <taxon>Actinomycetota</taxon>
        <taxon>Actinomycetes</taxon>
        <taxon>Kitasatosporales</taxon>
        <taxon>Streptomycetaceae</taxon>
        <taxon>Streptantibioticus</taxon>
    </lineage>
</organism>
<dbReference type="EMBL" id="JABXJJ020000004">
    <property type="protein sequence ID" value="MDI5968661.1"/>
    <property type="molecule type" value="Genomic_DNA"/>
</dbReference>
<feature type="transmembrane region" description="Helical" evidence="1">
    <location>
        <begin position="12"/>
        <end position="43"/>
    </location>
</feature>
<accession>A0AA90GYB9</accession>